<gene>
    <name evidence="1" type="ORF">ASPTUDRAFT_125111</name>
</gene>
<organism evidence="1 2">
    <name type="scientific">Aspergillus tubingensis (strain CBS 134.48)</name>
    <dbReference type="NCBI Taxonomy" id="767770"/>
    <lineage>
        <taxon>Eukaryota</taxon>
        <taxon>Fungi</taxon>
        <taxon>Dikarya</taxon>
        <taxon>Ascomycota</taxon>
        <taxon>Pezizomycotina</taxon>
        <taxon>Eurotiomycetes</taxon>
        <taxon>Eurotiomycetidae</taxon>
        <taxon>Eurotiales</taxon>
        <taxon>Aspergillaceae</taxon>
        <taxon>Aspergillus</taxon>
        <taxon>Aspergillus subgen. Circumdati</taxon>
    </lineage>
</organism>
<proteinExistence type="predicted"/>
<dbReference type="Proteomes" id="UP000184304">
    <property type="component" value="Unassembled WGS sequence"/>
</dbReference>
<name>A0A1L9N0L7_ASPTC</name>
<dbReference type="EMBL" id="KV878204">
    <property type="protein sequence ID" value="OJI82838.1"/>
    <property type="molecule type" value="Genomic_DNA"/>
</dbReference>
<protein>
    <submittedName>
        <fullName evidence="1">Uncharacterized protein</fullName>
    </submittedName>
</protein>
<evidence type="ECO:0000313" key="1">
    <source>
        <dbReference type="EMBL" id="OJI82838.1"/>
    </source>
</evidence>
<dbReference type="VEuPathDB" id="FungiDB:ASPTUDRAFT_125111"/>
<reference evidence="2" key="1">
    <citation type="journal article" date="2017" name="Genome Biol.">
        <title>Comparative genomics reveals high biological diversity and specific adaptations in the industrially and medically important fungal genus Aspergillus.</title>
        <authorList>
            <person name="de Vries R.P."/>
            <person name="Riley R."/>
            <person name="Wiebenga A."/>
            <person name="Aguilar-Osorio G."/>
            <person name="Amillis S."/>
            <person name="Uchima C.A."/>
            <person name="Anderluh G."/>
            <person name="Asadollahi M."/>
            <person name="Askin M."/>
            <person name="Barry K."/>
            <person name="Battaglia E."/>
            <person name="Bayram O."/>
            <person name="Benocci T."/>
            <person name="Braus-Stromeyer S.A."/>
            <person name="Caldana C."/>
            <person name="Canovas D."/>
            <person name="Cerqueira G.C."/>
            <person name="Chen F."/>
            <person name="Chen W."/>
            <person name="Choi C."/>
            <person name="Clum A."/>
            <person name="Dos Santos R.A."/>
            <person name="Damasio A.R."/>
            <person name="Diallinas G."/>
            <person name="Emri T."/>
            <person name="Fekete E."/>
            <person name="Flipphi M."/>
            <person name="Freyberg S."/>
            <person name="Gallo A."/>
            <person name="Gournas C."/>
            <person name="Habgood R."/>
            <person name="Hainaut M."/>
            <person name="Harispe M.L."/>
            <person name="Henrissat B."/>
            <person name="Hilden K.S."/>
            <person name="Hope R."/>
            <person name="Hossain A."/>
            <person name="Karabika E."/>
            <person name="Karaffa L."/>
            <person name="Karanyi Z."/>
            <person name="Krasevec N."/>
            <person name="Kuo A."/>
            <person name="Kusch H."/>
            <person name="LaButti K."/>
            <person name="Lagendijk E.L."/>
            <person name="Lapidus A."/>
            <person name="Levasseur A."/>
            <person name="Lindquist E."/>
            <person name="Lipzen A."/>
            <person name="Logrieco A.F."/>
            <person name="MacCabe A."/>
            <person name="Maekelae M.R."/>
            <person name="Malavazi I."/>
            <person name="Melin P."/>
            <person name="Meyer V."/>
            <person name="Mielnichuk N."/>
            <person name="Miskei M."/>
            <person name="Molnar A.P."/>
            <person name="Mule G."/>
            <person name="Ngan C.Y."/>
            <person name="Orejas M."/>
            <person name="Orosz E."/>
            <person name="Ouedraogo J.P."/>
            <person name="Overkamp K.M."/>
            <person name="Park H.-S."/>
            <person name="Perrone G."/>
            <person name="Piumi F."/>
            <person name="Punt P.J."/>
            <person name="Ram A.F."/>
            <person name="Ramon A."/>
            <person name="Rauscher S."/>
            <person name="Record E."/>
            <person name="Riano-Pachon D.M."/>
            <person name="Robert V."/>
            <person name="Roehrig J."/>
            <person name="Ruller R."/>
            <person name="Salamov A."/>
            <person name="Salih N.S."/>
            <person name="Samson R.A."/>
            <person name="Sandor E."/>
            <person name="Sanguinetti M."/>
            <person name="Schuetze T."/>
            <person name="Sepcic K."/>
            <person name="Shelest E."/>
            <person name="Sherlock G."/>
            <person name="Sophianopoulou V."/>
            <person name="Squina F.M."/>
            <person name="Sun H."/>
            <person name="Susca A."/>
            <person name="Todd R.B."/>
            <person name="Tsang A."/>
            <person name="Unkles S.E."/>
            <person name="van de Wiele N."/>
            <person name="van Rossen-Uffink D."/>
            <person name="Oliveira J.V."/>
            <person name="Vesth T.C."/>
            <person name="Visser J."/>
            <person name="Yu J.-H."/>
            <person name="Zhou M."/>
            <person name="Andersen M.R."/>
            <person name="Archer D.B."/>
            <person name="Baker S.E."/>
            <person name="Benoit I."/>
            <person name="Brakhage A.A."/>
            <person name="Braus G.H."/>
            <person name="Fischer R."/>
            <person name="Frisvad J.C."/>
            <person name="Goldman G.H."/>
            <person name="Houbraken J."/>
            <person name="Oakley B."/>
            <person name="Pocsi I."/>
            <person name="Scazzocchio C."/>
            <person name="Seiboth B."/>
            <person name="vanKuyk P.A."/>
            <person name="Wortman J."/>
            <person name="Dyer P.S."/>
            <person name="Grigoriev I.V."/>
        </authorList>
    </citation>
    <scope>NUCLEOTIDE SEQUENCE [LARGE SCALE GENOMIC DNA]</scope>
    <source>
        <strain evidence="2">CBS 134.48</strain>
    </source>
</reference>
<accession>A0A1L9N0L7</accession>
<keyword evidence="2" id="KW-1185">Reference proteome</keyword>
<dbReference type="STRING" id="767770.A0A1L9N0L7"/>
<sequence>MAPTAPVNLKPFVPEWVPPPVTKEKHNFAQLKYINLLVLDSEDLVLVKIIIRDDGFLFFKNHGVFLDQFALTQYLYNNISKKNEECFLFYPDIGLWSGYKYFY</sequence>
<evidence type="ECO:0000313" key="2">
    <source>
        <dbReference type="Proteomes" id="UP000184304"/>
    </source>
</evidence>
<dbReference type="AlphaFoldDB" id="A0A1L9N0L7"/>